<protein>
    <submittedName>
        <fullName evidence="1">Uncharacterized protein</fullName>
    </submittedName>
</protein>
<dbReference type="KEGG" id="sus:Acid_5656"/>
<dbReference type="InParanoid" id="Q01UR7"/>
<dbReference type="HOGENOM" id="CLU_667130_0_0_0"/>
<gene>
    <name evidence="1" type="ordered locus">Acid_5656</name>
</gene>
<evidence type="ECO:0000313" key="1">
    <source>
        <dbReference type="EMBL" id="ABJ86603.1"/>
    </source>
</evidence>
<reference evidence="1" key="1">
    <citation type="submission" date="2006-10" db="EMBL/GenBank/DDBJ databases">
        <title>Complete sequence of Solibacter usitatus Ellin6076.</title>
        <authorList>
            <consortium name="US DOE Joint Genome Institute"/>
            <person name="Copeland A."/>
            <person name="Lucas S."/>
            <person name="Lapidus A."/>
            <person name="Barry K."/>
            <person name="Detter J.C."/>
            <person name="Glavina del Rio T."/>
            <person name="Hammon N."/>
            <person name="Israni S."/>
            <person name="Dalin E."/>
            <person name="Tice H."/>
            <person name="Pitluck S."/>
            <person name="Thompson L.S."/>
            <person name="Brettin T."/>
            <person name="Bruce D."/>
            <person name="Han C."/>
            <person name="Tapia R."/>
            <person name="Gilna P."/>
            <person name="Schmutz J."/>
            <person name="Larimer F."/>
            <person name="Land M."/>
            <person name="Hauser L."/>
            <person name="Kyrpides N."/>
            <person name="Mikhailova N."/>
            <person name="Janssen P.H."/>
            <person name="Kuske C.R."/>
            <person name="Richardson P."/>
        </authorList>
    </citation>
    <scope>NUCLEOTIDE SEQUENCE</scope>
    <source>
        <strain evidence="1">Ellin6076</strain>
    </source>
</reference>
<proteinExistence type="predicted"/>
<dbReference type="AlphaFoldDB" id="Q01UR7"/>
<sequence precursor="true">MRVAILIAGTVLTLTAQSDLPPGILLLARVKAHTRMELKRLPNCSCLETVHREITSTGRKLRPLDVVRLEVLYSEGKEMYAPPGDRRFAAEHPSAFAGGGMIGDGYFALYLSDLTGEGRVSYEYKGEEEVQGRRLARYDFRLPAMMSGHTIHMIEGTGTVGSSGSFWADPATYDIVRLEFQATEIPPFLPLAESSHSVEYQRTKLGENEFLLPRTASTRMIRLDGEESLNRMEFSQCHLYGAESSISFGMKEEVPRFATTMASETELKPLQSELEITTRLSRPITLENAVGSLIEATVSGNVPRKGKVLIPDGSAVRGRIKRLEWNEEKGGYYIVGLEFREIDAAGVNYRFFADLRVLDRAPGVGFTLVFDSTQNKQVAGSTEILSLPEVPGVGTFFVRGRKLDLPKGFRMNWKTRSLLP</sequence>
<dbReference type="EMBL" id="CP000473">
    <property type="protein sequence ID" value="ABJ86603.1"/>
    <property type="molecule type" value="Genomic_DNA"/>
</dbReference>
<dbReference type="OrthoDB" id="127903at2"/>
<accession>Q01UR7</accession>
<organism evidence="1">
    <name type="scientific">Solibacter usitatus (strain Ellin6076)</name>
    <dbReference type="NCBI Taxonomy" id="234267"/>
    <lineage>
        <taxon>Bacteria</taxon>
        <taxon>Pseudomonadati</taxon>
        <taxon>Acidobacteriota</taxon>
        <taxon>Terriglobia</taxon>
        <taxon>Bryobacterales</taxon>
        <taxon>Solibacteraceae</taxon>
        <taxon>Candidatus Solibacter</taxon>
    </lineage>
</organism>
<name>Q01UR7_SOLUE</name>